<feature type="short sequence motif" description="VHIID" evidence="5">
    <location>
        <begin position="227"/>
        <end position="231"/>
    </location>
</feature>
<gene>
    <name evidence="6" type="ORF">POPTR_019G007100</name>
    <name evidence="7" type="ORF">POPTR_019G011200</name>
</gene>
<dbReference type="AlphaFoldDB" id="U5FEG1"/>
<evidence type="ECO:0000313" key="8">
    <source>
        <dbReference type="Proteomes" id="UP000006729"/>
    </source>
</evidence>
<feature type="region of interest" description="Leucine repeat I (LRI)" evidence="5">
    <location>
        <begin position="117"/>
        <end position="177"/>
    </location>
</feature>
<keyword evidence="2" id="KW-0805">Transcription regulation</keyword>
<feature type="region of interest" description="SAW" evidence="5">
    <location>
        <begin position="404"/>
        <end position="480"/>
    </location>
</feature>
<reference evidence="6 8" key="1">
    <citation type="journal article" date="2006" name="Science">
        <title>The genome of black cottonwood, Populus trichocarpa (Torr. &amp; Gray).</title>
        <authorList>
            <person name="Tuskan G.A."/>
            <person name="Difazio S."/>
            <person name="Jansson S."/>
            <person name="Bohlmann J."/>
            <person name="Grigoriev I."/>
            <person name="Hellsten U."/>
            <person name="Putnam N."/>
            <person name="Ralph S."/>
            <person name="Rombauts S."/>
            <person name="Salamov A."/>
            <person name="Schein J."/>
            <person name="Sterck L."/>
            <person name="Aerts A."/>
            <person name="Bhalerao R.R."/>
            <person name="Bhalerao R.P."/>
            <person name="Blaudez D."/>
            <person name="Boerjan W."/>
            <person name="Brun A."/>
            <person name="Brunner A."/>
            <person name="Busov V."/>
            <person name="Campbell M."/>
            <person name="Carlson J."/>
            <person name="Chalot M."/>
            <person name="Chapman J."/>
            <person name="Chen G.L."/>
            <person name="Cooper D."/>
            <person name="Coutinho P.M."/>
            <person name="Couturier J."/>
            <person name="Covert S."/>
            <person name="Cronk Q."/>
            <person name="Cunningham R."/>
            <person name="Davis J."/>
            <person name="Degroeve S."/>
            <person name="Dejardin A."/>
            <person name="Depamphilis C."/>
            <person name="Detter J."/>
            <person name="Dirks B."/>
            <person name="Dubchak I."/>
            <person name="Duplessis S."/>
            <person name="Ehlting J."/>
            <person name="Ellis B."/>
            <person name="Gendler K."/>
            <person name="Goodstein D."/>
            <person name="Gribskov M."/>
            <person name="Grimwood J."/>
            <person name="Groover A."/>
            <person name="Gunter L."/>
            <person name="Hamberger B."/>
            <person name="Heinze B."/>
            <person name="Helariutta Y."/>
            <person name="Henrissat B."/>
            <person name="Holligan D."/>
            <person name="Holt R."/>
            <person name="Huang W."/>
            <person name="Islam-Faridi N."/>
            <person name="Jones S."/>
            <person name="Jones-Rhoades M."/>
            <person name="Jorgensen R."/>
            <person name="Joshi C."/>
            <person name="Kangasjarvi J."/>
            <person name="Karlsson J."/>
            <person name="Kelleher C."/>
            <person name="Kirkpatrick R."/>
            <person name="Kirst M."/>
            <person name="Kohler A."/>
            <person name="Kalluri U."/>
            <person name="Larimer F."/>
            <person name="Leebens-Mack J."/>
            <person name="Leple J.C."/>
            <person name="Locascio P."/>
            <person name="Lou Y."/>
            <person name="Lucas S."/>
            <person name="Martin F."/>
            <person name="Montanini B."/>
            <person name="Napoli C."/>
            <person name="Nelson D.R."/>
            <person name="Nelson C."/>
            <person name="Nieminen K."/>
            <person name="Nilsson O."/>
            <person name="Pereda V."/>
            <person name="Peter G."/>
            <person name="Philippe R."/>
            <person name="Pilate G."/>
            <person name="Poliakov A."/>
            <person name="Razumovskaya J."/>
            <person name="Richardson P."/>
            <person name="Rinaldi C."/>
            <person name="Ritland K."/>
            <person name="Rouze P."/>
            <person name="Ryaboy D."/>
            <person name="Schmutz J."/>
            <person name="Schrader J."/>
            <person name="Segerman B."/>
            <person name="Shin H."/>
            <person name="Siddiqui A."/>
            <person name="Sterky F."/>
            <person name="Terry A."/>
            <person name="Tsai C.J."/>
            <person name="Uberbacher E."/>
            <person name="Unneberg P."/>
            <person name="Vahala J."/>
            <person name="Wall K."/>
            <person name="Wessler S."/>
            <person name="Yang G."/>
            <person name="Yin T."/>
            <person name="Douglas C."/>
            <person name="Marra M."/>
            <person name="Sandberg G."/>
            <person name="Van de Peer Y."/>
            <person name="Rokhsar D."/>
        </authorList>
    </citation>
    <scope>NUCLEOTIDE SEQUENCE [LARGE SCALE GENOMIC DNA]</scope>
    <source>
        <strain evidence="8">cv. Nisqually</strain>
        <strain evidence="6">Nisqually-1</strain>
    </source>
</reference>
<reference evidence="6" key="2">
    <citation type="submission" date="2017-07" db="EMBL/GenBank/DDBJ databases">
        <title>WGS assembly of Populus trichocarpa.</title>
        <authorList>
            <person name="Tuskan G."/>
            <person name="Difazio S."/>
            <person name="Jansson S."/>
            <person name="Bohlmann J."/>
            <person name="Grigoriev I."/>
            <person name="Hellsten U."/>
            <person name="Putnam N."/>
            <person name="Ralph S."/>
            <person name="Rombauts S."/>
            <person name="Salamov A."/>
            <person name="Schein J."/>
            <person name="Sterck L."/>
            <person name="Aerts A."/>
            <person name="Bhalerao R."/>
            <person name="Bhalerao R."/>
            <person name="Blaudez D."/>
            <person name="Boerjan W."/>
            <person name="Brun A."/>
            <person name="Brunner A."/>
            <person name="Busov V."/>
            <person name="Campbell M."/>
            <person name="Carlson J."/>
            <person name="Chalot M."/>
            <person name="Chapman J."/>
            <person name="Chen G."/>
            <person name="Cooper D."/>
            <person name="Coutinho P."/>
            <person name="Couturier J."/>
            <person name="Covert S."/>
            <person name="Cronk Q."/>
            <person name="Cunningham R."/>
            <person name="Davis J."/>
            <person name="Degroeve S."/>
            <person name="Dejardin A."/>
            <person name="Depamphilis C."/>
            <person name="Detter J."/>
            <person name="Dirks B."/>
            <person name="Dubchak I."/>
            <person name="Duplessis S."/>
            <person name="Ehlting J."/>
            <person name="Ellis B."/>
            <person name="Gendler K."/>
            <person name="Goodstein D."/>
            <person name="Gribskov M."/>
            <person name="Grimwood J."/>
            <person name="Groover A."/>
            <person name="Gunter L."/>
            <person name="Hamberger B."/>
            <person name="Heinze B."/>
            <person name="Helariutta Y."/>
            <person name="Henrissat B."/>
            <person name="Holligan D."/>
            <person name="Holt R."/>
            <person name="Huang W."/>
            <person name="Islam-Faridi N."/>
            <person name="Jones S."/>
            <person name="Jones-Rhoades M."/>
            <person name="Jorgensen R."/>
            <person name="Joshi C."/>
            <person name="Kangasjarvi J."/>
            <person name="Karlsson J."/>
            <person name="Kelleher C."/>
            <person name="Kirkpatrick R."/>
            <person name="Kirst M."/>
            <person name="Kohler A."/>
            <person name="Kalluri U."/>
            <person name="Larimer F."/>
            <person name="Leebens-Mack J."/>
            <person name="Leple J."/>
            <person name="Locascio P."/>
            <person name="Lou Y."/>
            <person name="Lucas S."/>
            <person name="Martin F."/>
            <person name="Montanini B."/>
            <person name="Napoli C."/>
            <person name="Nelson D."/>
            <person name="Nelson C."/>
            <person name="Nieminen K."/>
            <person name="Nilsson O."/>
            <person name="Pereda V."/>
            <person name="Peter G."/>
            <person name="Philippe R."/>
            <person name="Pilate G."/>
            <person name="Poliakov A."/>
            <person name="Razumovskaya J."/>
            <person name="Richardson P."/>
            <person name="Rinaldi C."/>
            <person name="Ritland K."/>
            <person name="Rouze P."/>
            <person name="Ryaboy D."/>
            <person name="Schmutz J."/>
            <person name="Schrader J."/>
            <person name="Segerman B."/>
            <person name="Shin H."/>
            <person name="Siddiqui A."/>
            <person name="Sterky F."/>
            <person name="Terry A."/>
            <person name="Tsai C."/>
            <person name="Uberbacher E."/>
            <person name="Unneberg P."/>
            <person name="Vahala J."/>
            <person name="Wall K."/>
            <person name="Wessler S."/>
            <person name="Yang G."/>
            <person name="Yin T."/>
            <person name="Douglas C."/>
            <person name="Marra M."/>
            <person name="Sandberg G."/>
            <person name="Van De Peer Y."/>
            <person name="Rokhsar D."/>
        </authorList>
    </citation>
    <scope>NUCLEOTIDE SEQUENCE</scope>
    <source>
        <strain evidence="6">Nisqually-1</strain>
    </source>
</reference>
<dbReference type="GO" id="GO:0006355">
    <property type="term" value="P:regulation of DNA-templated transcription"/>
    <property type="evidence" value="ECO:0000318"/>
    <property type="project" value="GO_Central"/>
</dbReference>
<evidence type="ECO:0000256" key="5">
    <source>
        <dbReference type="PROSITE-ProRule" id="PRU01191"/>
    </source>
</evidence>
<dbReference type="PROSITE" id="PS50985">
    <property type="entry name" value="GRAS"/>
    <property type="match status" value="1"/>
</dbReference>
<evidence type="ECO:0000256" key="2">
    <source>
        <dbReference type="ARBA" id="ARBA00023015"/>
    </source>
</evidence>
<keyword evidence="3" id="KW-0804">Transcription</keyword>
<dbReference type="GO" id="GO:0003700">
    <property type="term" value="F:DNA-binding transcription factor activity"/>
    <property type="evidence" value="ECO:0000318"/>
    <property type="project" value="GO_Central"/>
</dbReference>
<dbReference type="eggNOG" id="ENOG502RSU3">
    <property type="taxonomic scope" value="Eukaryota"/>
</dbReference>
<dbReference type="STRING" id="3694.U5FEG1"/>
<feature type="region of interest" description="PFYRE" evidence="5">
    <location>
        <begin position="310"/>
        <end position="401"/>
    </location>
</feature>
<organism evidence="6 8">
    <name type="scientific">Populus trichocarpa</name>
    <name type="common">Western balsam poplar</name>
    <name type="synonym">Populus balsamifera subsp. trichocarpa</name>
    <dbReference type="NCBI Taxonomy" id="3694"/>
    <lineage>
        <taxon>Eukaryota</taxon>
        <taxon>Viridiplantae</taxon>
        <taxon>Streptophyta</taxon>
        <taxon>Embryophyta</taxon>
        <taxon>Tracheophyta</taxon>
        <taxon>Spermatophyta</taxon>
        <taxon>Magnoliopsida</taxon>
        <taxon>eudicotyledons</taxon>
        <taxon>Gunneridae</taxon>
        <taxon>Pentapetalae</taxon>
        <taxon>rosids</taxon>
        <taxon>fabids</taxon>
        <taxon>Malpighiales</taxon>
        <taxon>Salicaceae</taxon>
        <taxon>Saliceae</taxon>
        <taxon>Populus</taxon>
    </lineage>
</organism>
<protein>
    <submittedName>
        <fullName evidence="6">Uncharacterized protein</fullName>
    </submittedName>
</protein>
<evidence type="ECO:0000256" key="1">
    <source>
        <dbReference type="ARBA" id="ARBA00004123"/>
    </source>
</evidence>
<comment type="subcellular location">
    <subcellularLocation>
        <location evidence="1">Nucleus</location>
    </subcellularLocation>
</comment>
<dbReference type="PANTHER" id="PTHR31636">
    <property type="entry name" value="OSJNBA0084A10.13 PROTEIN-RELATED"/>
    <property type="match status" value="1"/>
</dbReference>
<keyword evidence="8" id="KW-1185">Reference proteome</keyword>
<evidence type="ECO:0000313" key="6">
    <source>
        <dbReference type="EMBL" id="PNS89805.1"/>
    </source>
</evidence>
<proteinExistence type="inferred from homology"/>
<name>U5FEG1_POPTR</name>
<dbReference type="EMBL" id="CM009308">
    <property type="protein sequence ID" value="PNS89855.1"/>
    <property type="molecule type" value="Genomic_DNA"/>
</dbReference>
<accession>U5FEG1</accession>
<keyword evidence="4" id="KW-0539">Nucleus</keyword>
<dbReference type="EMBL" id="CM009308">
    <property type="protein sequence ID" value="PNS89805.1"/>
    <property type="molecule type" value="Genomic_DNA"/>
</dbReference>
<evidence type="ECO:0000256" key="3">
    <source>
        <dbReference type="ARBA" id="ARBA00023163"/>
    </source>
</evidence>
<dbReference type="GO" id="GO:0005634">
    <property type="term" value="C:nucleus"/>
    <property type="evidence" value="ECO:0000318"/>
    <property type="project" value="GO_Central"/>
</dbReference>
<dbReference type="OrthoDB" id="831610at2759"/>
<evidence type="ECO:0000313" key="7">
    <source>
        <dbReference type="EMBL" id="PNS89855.1"/>
    </source>
</evidence>
<dbReference type="InParanoid" id="U5FEG1"/>
<sequence length="485" mass="55233">MEFEQLHHSIKPGSTQSIHEFSLESVFSLQTEDSIVLSAIQDDALYDDCMERLLEIETELMDFSSMTQDNVICLESSDDVLFELGHDMIQETTGDVSLLKEENSLLKGIHEELLDDSSLTDLLLMGAEAVEAQNWTLSSNIIAKLRNLLLDGENGGSSFNRLALFFTQGLHYKSITAPEMLLPRPGYRQQYNMSSFQVLQELSPCVKFAHFTANQAILESTQGDQEIHIIDFDIMEGIQWPPLMVDLTMRKDVSFKVTAIIGDQQDVAAVQQTGRRLKEYADSINLPFVFKQMMMLNEEDFESIEMGQALVVNCMIHQLHMPNRSFSSIKTFLGGVSRLSPKLVVLVEEELFSFYKFPYMSYVEFFCEAIHHYTTLSDSLVSSFLSANEMELRLIEKEYLGVKIVDSVSQFPCKKKERLLWEEGFASLKGFKPVPLSSCNVSQANFLVSLFSGRFWVQHEKCRLSLCWKSRPLTTASIWVPKSEK</sequence>
<dbReference type="Proteomes" id="UP000006729">
    <property type="component" value="Chromosome 19"/>
</dbReference>
<dbReference type="GO" id="GO:0043565">
    <property type="term" value="F:sequence-specific DNA binding"/>
    <property type="evidence" value="ECO:0000318"/>
    <property type="project" value="GO_Central"/>
</dbReference>
<dbReference type="SMR" id="U5FEG1"/>
<evidence type="ECO:0000256" key="4">
    <source>
        <dbReference type="ARBA" id="ARBA00023242"/>
    </source>
</evidence>
<dbReference type="Pfam" id="PF03514">
    <property type="entry name" value="GRAS"/>
    <property type="match status" value="1"/>
</dbReference>
<comment type="caution">
    <text evidence="5">Lacks conserved residue(s) required for the propagation of feature annotation.</text>
</comment>
<dbReference type="HOGENOM" id="CLU_011924_1_1_1"/>
<dbReference type="InterPro" id="IPR005202">
    <property type="entry name" value="TF_GRAS"/>
</dbReference>
<comment type="similarity">
    <text evidence="5">Belongs to the GRAS family.</text>
</comment>